<evidence type="ECO:0000313" key="2">
    <source>
        <dbReference type="Proteomes" id="UP000748756"/>
    </source>
</evidence>
<proteinExistence type="predicted"/>
<comment type="caution">
    <text evidence="1">The sequence shown here is derived from an EMBL/GenBank/DDBJ whole genome shotgun (WGS) entry which is preliminary data.</text>
</comment>
<keyword evidence="2" id="KW-1185">Reference proteome</keyword>
<name>A0A9P5RRC7_9FUNG</name>
<sequence>LPIVFPKETRDSQLIIKYSIIKSHQDPLLCPVRTITEYLRRLEGHEIMVPHHKNESILYRPLIRDVRFPKTPVCSQTIGNHIAEITSLLGLPPNETRPKARAIGPTEAIKRGATVDDVVVHGNWSSDVIVNNYYRLTRATATNFTSLVLS</sequence>
<organism evidence="1 2">
    <name type="scientific">Linnemannia schmuckeri</name>
    <dbReference type="NCBI Taxonomy" id="64567"/>
    <lineage>
        <taxon>Eukaryota</taxon>
        <taxon>Fungi</taxon>
        <taxon>Fungi incertae sedis</taxon>
        <taxon>Mucoromycota</taxon>
        <taxon>Mortierellomycotina</taxon>
        <taxon>Mortierellomycetes</taxon>
        <taxon>Mortierellales</taxon>
        <taxon>Mortierellaceae</taxon>
        <taxon>Linnemannia</taxon>
    </lineage>
</organism>
<accession>A0A9P5RRC7</accession>
<gene>
    <name evidence="1" type="ORF">BG015_002172</name>
</gene>
<dbReference type="AlphaFoldDB" id="A0A9P5RRC7"/>
<protein>
    <submittedName>
        <fullName evidence="1">Uncharacterized protein</fullName>
    </submittedName>
</protein>
<feature type="non-terminal residue" evidence="1">
    <location>
        <position position="1"/>
    </location>
</feature>
<dbReference type="EMBL" id="JAAAUQ010001418">
    <property type="protein sequence ID" value="KAF9139052.1"/>
    <property type="molecule type" value="Genomic_DNA"/>
</dbReference>
<reference evidence="1" key="1">
    <citation type="journal article" date="2020" name="Fungal Divers.">
        <title>Resolving the Mortierellaceae phylogeny through synthesis of multi-gene phylogenetics and phylogenomics.</title>
        <authorList>
            <person name="Vandepol N."/>
            <person name="Liber J."/>
            <person name="Desiro A."/>
            <person name="Na H."/>
            <person name="Kennedy M."/>
            <person name="Barry K."/>
            <person name="Grigoriev I.V."/>
            <person name="Miller A.N."/>
            <person name="O'Donnell K."/>
            <person name="Stajich J.E."/>
            <person name="Bonito G."/>
        </authorList>
    </citation>
    <scope>NUCLEOTIDE SEQUENCE</scope>
    <source>
        <strain evidence="1">NRRL 6426</strain>
    </source>
</reference>
<dbReference type="OrthoDB" id="5588333at2759"/>
<dbReference type="Proteomes" id="UP000748756">
    <property type="component" value="Unassembled WGS sequence"/>
</dbReference>
<evidence type="ECO:0000313" key="1">
    <source>
        <dbReference type="EMBL" id="KAF9139052.1"/>
    </source>
</evidence>